<organism evidence="1 2">
    <name type="scientific">Dibothriocephalus latus</name>
    <name type="common">Fish tapeworm</name>
    <name type="synonym">Diphyllobothrium latum</name>
    <dbReference type="NCBI Taxonomy" id="60516"/>
    <lineage>
        <taxon>Eukaryota</taxon>
        <taxon>Metazoa</taxon>
        <taxon>Spiralia</taxon>
        <taxon>Lophotrochozoa</taxon>
        <taxon>Platyhelminthes</taxon>
        <taxon>Cestoda</taxon>
        <taxon>Eucestoda</taxon>
        <taxon>Diphyllobothriidea</taxon>
        <taxon>Diphyllobothriidae</taxon>
        <taxon>Dibothriocephalus</taxon>
    </lineage>
</organism>
<evidence type="ECO:0000313" key="1">
    <source>
        <dbReference type="EMBL" id="VDN17859.1"/>
    </source>
</evidence>
<sequence>MSLYFSLLRLQQQRLLLMTFYVLAHLLLNMPFSKTAVMESNWSNRIGGVLQAEEHVLHVKNDPVKKEVEEPVRAPHLLPSADRWIRLRAPAQLEEHRKVPIGV</sequence>
<dbReference type="Proteomes" id="UP000281553">
    <property type="component" value="Unassembled WGS sequence"/>
</dbReference>
<evidence type="ECO:0000313" key="2">
    <source>
        <dbReference type="Proteomes" id="UP000281553"/>
    </source>
</evidence>
<gene>
    <name evidence="1" type="ORF">DILT_LOCUS13032</name>
</gene>
<name>A0A3P7PCA7_DIBLA</name>
<protein>
    <submittedName>
        <fullName evidence="1">Uncharacterized protein</fullName>
    </submittedName>
</protein>
<reference evidence="1 2" key="1">
    <citation type="submission" date="2018-11" db="EMBL/GenBank/DDBJ databases">
        <authorList>
            <consortium name="Pathogen Informatics"/>
        </authorList>
    </citation>
    <scope>NUCLEOTIDE SEQUENCE [LARGE SCALE GENOMIC DNA]</scope>
</reference>
<accession>A0A3P7PCA7</accession>
<proteinExistence type="predicted"/>
<keyword evidence="2" id="KW-1185">Reference proteome</keyword>
<dbReference type="AlphaFoldDB" id="A0A3P7PCA7"/>
<dbReference type="EMBL" id="UYRU01068587">
    <property type="protein sequence ID" value="VDN17859.1"/>
    <property type="molecule type" value="Genomic_DNA"/>
</dbReference>